<dbReference type="RefSeq" id="WP_169234290.1">
    <property type="nucleotide sequence ID" value="NZ_JABBGI010000008.1"/>
</dbReference>
<keyword evidence="1" id="KW-0812">Transmembrane</keyword>
<keyword evidence="1" id="KW-0472">Membrane</keyword>
<protein>
    <submittedName>
        <fullName evidence="2">Uncharacterized protein</fullName>
    </submittedName>
</protein>
<feature type="transmembrane region" description="Helical" evidence="1">
    <location>
        <begin position="76"/>
        <end position="95"/>
    </location>
</feature>
<feature type="transmembrane region" description="Helical" evidence="1">
    <location>
        <begin position="7"/>
        <end position="26"/>
    </location>
</feature>
<comment type="caution">
    <text evidence="2">The sequence shown here is derived from an EMBL/GenBank/DDBJ whole genome shotgun (WGS) entry which is preliminary data.</text>
</comment>
<evidence type="ECO:0000256" key="1">
    <source>
        <dbReference type="SAM" id="Phobius"/>
    </source>
</evidence>
<dbReference type="AlphaFoldDB" id="A0A7Y0ALZ8"/>
<gene>
    <name evidence="2" type="ORF">HHL23_08050</name>
</gene>
<name>A0A7Y0ALZ8_9FLAO</name>
<dbReference type="Proteomes" id="UP000544054">
    <property type="component" value="Unassembled WGS sequence"/>
</dbReference>
<proteinExistence type="predicted"/>
<keyword evidence="3" id="KW-1185">Reference proteome</keyword>
<evidence type="ECO:0000313" key="2">
    <source>
        <dbReference type="EMBL" id="NML69746.1"/>
    </source>
</evidence>
<reference evidence="2 3" key="1">
    <citation type="submission" date="2020-04" db="EMBL/GenBank/DDBJ databases">
        <title>Chryseobacterium sp. RP-3-3 sp. nov., isolated from Jeju soil.</title>
        <authorList>
            <person name="Dahal R.H."/>
        </authorList>
    </citation>
    <scope>NUCLEOTIDE SEQUENCE [LARGE SCALE GENOMIC DNA]</scope>
    <source>
        <strain evidence="2 3">RP-3-3</strain>
    </source>
</reference>
<dbReference type="EMBL" id="JABBGI010000008">
    <property type="protein sequence ID" value="NML69746.1"/>
    <property type="molecule type" value="Genomic_DNA"/>
</dbReference>
<evidence type="ECO:0000313" key="3">
    <source>
        <dbReference type="Proteomes" id="UP000544054"/>
    </source>
</evidence>
<feature type="transmembrane region" description="Helical" evidence="1">
    <location>
        <begin position="46"/>
        <end position="64"/>
    </location>
</feature>
<sequence>MYKKLIIINLTVLLLVTAMYIASYYFMNYPMQFDLWYMIKECQLQYLPAIFAVTALASYLVSSLDFKKLNFKSKFLSVFLLLNALALAFFVYIAADGFIKNKTELRNQEDSYTKEAEKDIRKGQIVIRYAGGLSLSVHDEKTNKKVDSICKRYGIVYKNTGCSIDRIDQKAQEKYSELTHPYLDKRNGKGWEGRMEKAIHDLKKISKK</sequence>
<keyword evidence="1" id="KW-1133">Transmembrane helix</keyword>
<accession>A0A7Y0ALZ8</accession>
<organism evidence="2 3">
    <name type="scientific">Chryseobacterium antibioticum</name>
    <dbReference type="NCBI Taxonomy" id="2728847"/>
    <lineage>
        <taxon>Bacteria</taxon>
        <taxon>Pseudomonadati</taxon>
        <taxon>Bacteroidota</taxon>
        <taxon>Flavobacteriia</taxon>
        <taxon>Flavobacteriales</taxon>
        <taxon>Weeksellaceae</taxon>
        <taxon>Chryseobacterium group</taxon>
        <taxon>Chryseobacterium</taxon>
    </lineage>
</organism>